<sequence>MFYQYWVVRYVPDPIRGEFVNIALLVGKDGHDWAFRPVSNLQRASRLGGDPTIAKYWLGELEKMVGTLRAGGAPRSEPSLVLLADSERSLSAAAISRIASRLNNAVQISAPYPMEADSAAAGLSMLFEHLIADPQVKPRELFGTRVSNFVSTELRRVLPDSGVALRSRPQIRVGTIPRTANFAITDNAVEQITNAWSFNLSDVDKVSTEIQAWVAHMDRLRRRGGILESRGQPPLSISPDVQLRVVYEEPRQESARPALEIAKEVWKEVPDLVAYSQSEQHFLVRDAVNAVAV</sequence>
<dbReference type="EMBL" id="BAAALV010000002">
    <property type="protein sequence ID" value="GAA1908295.1"/>
    <property type="molecule type" value="Genomic_DNA"/>
</dbReference>
<proteinExistence type="predicted"/>
<evidence type="ECO:0008006" key="3">
    <source>
        <dbReference type="Google" id="ProtNLM"/>
    </source>
</evidence>
<keyword evidence="2" id="KW-1185">Reference proteome</keyword>
<protein>
    <recommendedName>
        <fullName evidence="3">DUF3037 domain-containing protein</fullName>
    </recommendedName>
</protein>
<gene>
    <name evidence="1" type="ORF">GCM10009688_10520</name>
</gene>
<name>A0ABP5AB02_9MICC</name>
<evidence type="ECO:0000313" key="1">
    <source>
        <dbReference type="EMBL" id="GAA1908295.1"/>
    </source>
</evidence>
<dbReference type="Proteomes" id="UP001500784">
    <property type="component" value="Unassembled WGS sequence"/>
</dbReference>
<reference evidence="2" key="1">
    <citation type="journal article" date="2019" name="Int. J. Syst. Evol. Microbiol.">
        <title>The Global Catalogue of Microorganisms (GCM) 10K type strain sequencing project: providing services to taxonomists for standard genome sequencing and annotation.</title>
        <authorList>
            <consortium name="The Broad Institute Genomics Platform"/>
            <consortium name="The Broad Institute Genome Sequencing Center for Infectious Disease"/>
            <person name="Wu L."/>
            <person name="Ma J."/>
        </authorList>
    </citation>
    <scope>NUCLEOTIDE SEQUENCE [LARGE SCALE GENOMIC DNA]</scope>
    <source>
        <strain evidence="2">JCM 13316</strain>
    </source>
</reference>
<comment type="caution">
    <text evidence="1">The sequence shown here is derived from an EMBL/GenBank/DDBJ whole genome shotgun (WGS) entry which is preliminary data.</text>
</comment>
<evidence type="ECO:0000313" key="2">
    <source>
        <dbReference type="Proteomes" id="UP001500784"/>
    </source>
</evidence>
<organism evidence="1 2">
    <name type="scientific">Arthrobacter gandavensis</name>
    <dbReference type="NCBI Taxonomy" id="169960"/>
    <lineage>
        <taxon>Bacteria</taxon>
        <taxon>Bacillati</taxon>
        <taxon>Actinomycetota</taxon>
        <taxon>Actinomycetes</taxon>
        <taxon>Micrococcales</taxon>
        <taxon>Micrococcaceae</taxon>
        <taxon>Arthrobacter</taxon>
    </lineage>
</organism>
<accession>A0ABP5AB02</accession>